<keyword evidence="2" id="KW-1185">Reference proteome</keyword>
<proteinExistence type="predicted"/>
<protein>
    <submittedName>
        <fullName evidence="1">Uncharacterized protein</fullName>
    </submittedName>
</protein>
<accession>A0A5C1NHP8</accession>
<dbReference type="Proteomes" id="UP000324285">
    <property type="component" value="Chromosome"/>
</dbReference>
<sequence length="187" mass="20809">MNIVEITNILKLLGWSISRDEVGDRLASYGLPDRTADIIYGMKRLTNDQQLWVMRSTSTDAFSNACAVVDSSRRETTPLLTSWKGLRIQAPEILDEHVRQGSEEAIAWAQEQDLDRALQEHAAMPTNVPGAKPIWHLAALALLGNVEKLKSYQSSFEAGDRLGFVPYITKDYIDRAVSLGEEYASGV</sequence>
<dbReference type="AlphaFoldDB" id="A0A5C1NHP8"/>
<evidence type="ECO:0000313" key="2">
    <source>
        <dbReference type="Proteomes" id="UP000324285"/>
    </source>
</evidence>
<dbReference type="InterPro" id="IPR054259">
    <property type="entry name" value="DUF6990"/>
</dbReference>
<dbReference type="Pfam" id="PF22499">
    <property type="entry name" value="DUF6990"/>
    <property type="match status" value="1"/>
</dbReference>
<name>A0A5C1NHP8_9GAMM</name>
<reference evidence="1" key="1">
    <citation type="submission" date="2021-02" db="EMBL/GenBank/DDBJ databases">
        <title>Strain Y2R2, a novel species of the genus Halomonas.</title>
        <authorList>
            <person name="Huang H."/>
        </authorList>
    </citation>
    <scope>NUCLEOTIDE SEQUENCE</scope>
    <source>
        <strain evidence="1">Y2R2</strain>
    </source>
</reference>
<evidence type="ECO:0000313" key="1">
    <source>
        <dbReference type="EMBL" id="QEM81958.1"/>
    </source>
</evidence>
<dbReference type="OrthoDB" id="7920316at2"/>
<gene>
    <name evidence="1" type="ORF">E4T21_10620</name>
</gene>
<organism evidence="1 2">
    <name type="scientific">Halomonas binhaiensis</name>
    <dbReference type="NCBI Taxonomy" id="2562282"/>
    <lineage>
        <taxon>Bacteria</taxon>
        <taxon>Pseudomonadati</taxon>
        <taxon>Pseudomonadota</taxon>
        <taxon>Gammaproteobacteria</taxon>
        <taxon>Oceanospirillales</taxon>
        <taxon>Halomonadaceae</taxon>
        <taxon>Halomonas</taxon>
    </lineage>
</organism>
<dbReference type="RefSeq" id="WP_149284968.1">
    <property type="nucleotide sequence ID" value="NZ_CP038437.2"/>
</dbReference>
<dbReference type="KEGG" id="hbh:E4T21_10620"/>
<dbReference type="EMBL" id="CP038437">
    <property type="protein sequence ID" value="QEM81958.1"/>
    <property type="molecule type" value="Genomic_DNA"/>
</dbReference>